<dbReference type="AlphaFoldDB" id="A0A3N9WLY8"/>
<dbReference type="RefSeq" id="WP_124773599.1">
    <property type="nucleotide sequence ID" value="NZ_QGSZ01000217.1"/>
</dbReference>
<dbReference type="OrthoDB" id="3893982at2"/>
<organism evidence="2 3">
    <name type="scientific">Micromonospora inaquosa</name>
    <dbReference type="NCBI Taxonomy" id="2203716"/>
    <lineage>
        <taxon>Bacteria</taxon>
        <taxon>Bacillati</taxon>
        <taxon>Actinomycetota</taxon>
        <taxon>Actinomycetes</taxon>
        <taxon>Micromonosporales</taxon>
        <taxon>Micromonosporaceae</taxon>
        <taxon>Micromonospora</taxon>
    </lineage>
</organism>
<dbReference type="Proteomes" id="UP000282312">
    <property type="component" value="Unassembled WGS sequence"/>
</dbReference>
<evidence type="ECO:0000256" key="1">
    <source>
        <dbReference type="SAM" id="MobiDB-lite"/>
    </source>
</evidence>
<accession>A0A3N9WLY8</accession>
<dbReference type="EMBL" id="QGSZ01000217">
    <property type="protein sequence ID" value="RQX01881.1"/>
    <property type="molecule type" value="Genomic_DNA"/>
</dbReference>
<feature type="compositionally biased region" description="Basic and acidic residues" evidence="1">
    <location>
        <begin position="775"/>
        <end position="786"/>
    </location>
</feature>
<comment type="caution">
    <text evidence="2">The sequence shown here is derived from an EMBL/GenBank/DDBJ whole genome shotgun (WGS) entry which is preliminary data.</text>
</comment>
<protein>
    <submittedName>
        <fullName evidence="2">Uncharacterized protein</fullName>
    </submittedName>
</protein>
<reference evidence="2 3" key="1">
    <citation type="submission" date="2018-05" db="EMBL/GenBank/DDBJ databases">
        <title>Micromonospora from Atacama Desert.</title>
        <authorList>
            <person name="Carro L."/>
            <person name="Goodfellow M."/>
            <person name="Klenk H.-P."/>
        </authorList>
    </citation>
    <scope>NUCLEOTIDE SEQUENCE [LARGE SCALE GENOMIC DNA]</scope>
    <source>
        <strain evidence="2 3">LB39</strain>
    </source>
</reference>
<feature type="region of interest" description="Disordered" evidence="1">
    <location>
        <begin position="775"/>
        <end position="794"/>
    </location>
</feature>
<evidence type="ECO:0000313" key="2">
    <source>
        <dbReference type="EMBL" id="RQX01881.1"/>
    </source>
</evidence>
<proteinExistence type="predicted"/>
<feature type="region of interest" description="Disordered" evidence="1">
    <location>
        <begin position="679"/>
        <end position="711"/>
    </location>
</feature>
<gene>
    <name evidence="2" type="ORF">DLJ59_16950</name>
</gene>
<name>A0A3N9WLY8_9ACTN</name>
<sequence length="812" mass="90202">MSAAISFSAEHGLWMLPRGQLRIDCATWVRARFNEFVELELLRHGSGSRNEWIDVVVALVPRPDNEYNPKAISIAQPITYGGSYRDRHMAFVYDADHGLVGGDRFHDLAEAAQAAEIGCHARLRAGQADGELQLWVSSPGEALALIDDFLSRREDRTDGALVTAVPGMDHIPPARAEQAVLLEAQAENHVRQWRLDPPADVSSTPLRVQQQSVFGNHLVYVVNQAGGRIGQLKDEVLFLDDERHRRAALDALERAGIPQHDAVVGDWFPDAVLVHRGARWLLKPRGAEPSMGWYDPETEVLHVHADAYREPAEILLRRHGIVPVATRWAAPDPEQFLRHLGVADRYAAESRRASELAEQQVWRMWARHRDVFPNGLADLSPLRWTDEKENRIFAEDGTYWLHHDSYYLRDVESLFGPHDHGEYRHGQKPVPCRLCGRDALTATRRAEPGAKSLAYCSGCARKAVKGFLVDRGCDESWEPLAVWCLQQLAAELGGPPSQAQIPRLVSTVEPAAADRAMLIRMHVPRARVRRAVAGAEQRAPLIWADWLKRAGLLGDGVQLARGTVTVASDGHLCRSLLERHIDDFLTANGIAHEVEPYWPYDPDLNTTGLRADWLLDDGTYVEAWGLPDEPAYASKMERKVELAARTGIRLVGVTSADLGNLHNVFASWIIGEPRPVPSVVFGKPDDPRLQRPRKPGSPAPRATNPSANAETRAARLERCRRAVALQEAGMNRAAIGAELGMGPDAVKALLRDGKFYAAPDSDPARRQLAVDAHEAQSRGMTKDQFRQARALAPPKAHECWKDADVLFERHAG</sequence>
<evidence type="ECO:0000313" key="3">
    <source>
        <dbReference type="Proteomes" id="UP000282312"/>
    </source>
</evidence>
<keyword evidence="3" id="KW-1185">Reference proteome</keyword>